<dbReference type="EMBL" id="VYQE01000004">
    <property type="protein sequence ID" value="KAA9006898.1"/>
    <property type="molecule type" value="Genomic_DNA"/>
</dbReference>
<dbReference type="PANTHER" id="PTHR31157">
    <property type="entry name" value="SCP DOMAIN-CONTAINING PROTEIN"/>
    <property type="match status" value="1"/>
</dbReference>
<protein>
    <submittedName>
        <fullName evidence="4">CAP domain-containing protein</fullName>
    </submittedName>
</protein>
<dbReference type="InterPro" id="IPR014044">
    <property type="entry name" value="CAP_dom"/>
</dbReference>
<gene>
    <name evidence="4" type="ORF">F3S47_14095</name>
</gene>
<proteinExistence type="predicted"/>
<organism evidence="4 5">
    <name type="scientific">Histidinibacterium aquaticum</name>
    <dbReference type="NCBI Taxonomy" id="2613962"/>
    <lineage>
        <taxon>Bacteria</taxon>
        <taxon>Pseudomonadati</taxon>
        <taxon>Pseudomonadota</taxon>
        <taxon>Alphaproteobacteria</taxon>
        <taxon>Rhodobacterales</taxon>
        <taxon>Paracoccaceae</taxon>
        <taxon>Histidinibacterium</taxon>
    </lineage>
</organism>
<dbReference type="Proteomes" id="UP000326554">
    <property type="component" value="Unassembled WGS sequence"/>
</dbReference>
<keyword evidence="5" id="KW-1185">Reference proteome</keyword>
<dbReference type="AlphaFoldDB" id="A0A5J5GGN4"/>
<dbReference type="InterPro" id="IPR035940">
    <property type="entry name" value="CAP_sf"/>
</dbReference>
<dbReference type="Pfam" id="PF00188">
    <property type="entry name" value="CAP"/>
    <property type="match status" value="1"/>
</dbReference>
<dbReference type="CDD" id="cd05379">
    <property type="entry name" value="CAP_bacterial"/>
    <property type="match status" value="1"/>
</dbReference>
<evidence type="ECO:0000256" key="2">
    <source>
        <dbReference type="SAM" id="SignalP"/>
    </source>
</evidence>
<reference evidence="4 5" key="1">
    <citation type="submission" date="2019-09" db="EMBL/GenBank/DDBJ databases">
        <authorList>
            <person name="Park J.-S."/>
            <person name="Choi H.-J."/>
        </authorList>
    </citation>
    <scope>NUCLEOTIDE SEQUENCE [LARGE SCALE GENOMIC DNA]</scope>
    <source>
        <strain evidence="4 5">176SS1-4</strain>
    </source>
</reference>
<feature type="chain" id="PRO_5023820639" evidence="2">
    <location>
        <begin position="19"/>
        <end position="198"/>
    </location>
</feature>
<feature type="domain" description="SCP" evidence="3">
    <location>
        <begin position="52"/>
        <end position="166"/>
    </location>
</feature>
<dbReference type="PANTHER" id="PTHR31157:SF1">
    <property type="entry name" value="SCP DOMAIN-CONTAINING PROTEIN"/>
    <property type="match status" value="1"/>
</dbReference>
<dbReference type="PROSITE" id="PS51257">
    <property type="entry name" value="PROKAR_LIPOPROTEIN"/>
    <property type="match status" value="1"/>
</dbReference>
<feature type="region of interest" description="Disordered" evidence="1">
    <location>
        <begin position="175"/>
        <end position="198"/>
    </location>
</feature>
<dbReference type="Gene3D" id="3.40.33.10">
    <property type="entry name" value="CAP"/>
    <property type="match status" value="1"/>
</dbReference>
<accession>A0A5J5GGN4</accession>
<evidence type="ECO:0000259" key="3">
    <source>
        <dbReference type="Pfam" id="PF00188"/>
    </source>
</evidence>
<evidence type="ECO:0000256" key="1">
    <source>
        <dbReference type="SAM" id="MobiDB-lite"/>
    </source>
</evidence>
<evidence type="ECO:0000313" key="5">
    <source>
        <dbReference type="Proteomes" id="UP000326554"/>
    </source>
</evidence>
<feature type="signal peptide" evidence="2">
    <location>
        <begin position="1"/>
        <end position="18"/>
    </location>
</feature>
<comment type="caution">
    <text evidence="4">The sequence shown here is derived from an EMBL/GenBank/DDBJ whole genome shotgun (WGS) entry which is preliminary data.</text>
</comment>
<keyword evidence="2" id="KW-0732">Signal</keyword>
<dbReference type="SUPFAM" id="SSF55797">
    <property type="entry name" value="PR-1-like"/>
    <property type="match status" value="1"/>
</dbReference>
<dbReference type="RefSeq" id="WP_150445916.1">
    <property type="nucleotide sequence ID" value="NZ_VYQE01000004.1"/>
</dbReference>
<evidence type="ECO:0000313" key="4">
    <source>
        <dbReference type="EMBL" id="KAA9006898.1"/>
    </source>
</evidence>
<name>A0A5J5GGN4_9RHOB</name>
<sequence>MKRTLVLGAALLALAACGGRGPQVAIGPDGLPLPQIYRIAPEEADAVQIRLLDSVNTLRQAQGLTPVRYDPRLNSAAATHARDMAVQNRPWHFGSDGSSPLDRARRVGYGGLILGETISESYESEIETLGAWMEQPDTREVIMDPRARQLGFAWYQEPAGKLWWTLVMGTEAIQAPRPAPTPEASAQPAVAPPLRPGA</sequence>